<evidence type="ECO:0000313" key="1">
    <source>
        <dbReference type="EMBL" id="KAF8664443.1"/>
    </source>
</evidence>
<gene>
    <name evidence="1" type="ORF">HU200_054615</name>
</gene>
<accession>A0A835E2C4</accession>
<dbReference type="PANTHER" id="PTHR31264:SF3">
    <property type="entry name" value="OS07G0554100 PROTEIN"/>
    <property type="match status" value="1"/>
</dbReference>
<comment type="caution">
    <text evidence="1">The sequence shown here is derived from an EMBL/GenBank/DDBJ whole genome shotgun (WGS) entry which is preliminary data.</text>
</comment>
<dbReference type="InterPro" id="IPR036047">
    <property type="entry name" value="F-box-like_dom_sf"/>
</dbReference>
<proteinExistence type="predicted"/>
<organism evidence="1 2">
    <name type="scientific">Digitaria exilis</name>
    <dbReference type="NCBI Taxonomy" id="1010633"/>
    <lineage>
        <taxon>Eukaryota</taxon>
        <taxon>Viridiplantae</taxon>
        <taxon>Streptophyta</taxon>
        <taxon>Embryophyta</taxon>
        <taxon>Tracheophyta</taxon>
        <taxon>Spermatophyta</taxon>
        <taxon>Magnoliopsida</taxon>
        <taxon>Liliopsida</taxon>
        <taxon>Poales</taxon>
        <taxon>Poaceae</taxon>
        <taxon>PACMAD clade</taxon>
        <taxon>Panicoideae</taxon>
        <taxon>Panicodae</taxon>
        <taxon>Paniceae</taxon>
        <taxon>Anthephorinae</taxon>
        <taxon>Digitaria</taxon>
    </lineage>
</organism>
<reference evidence="1" key="1">
    <citation type="submission" date="2020-07" db="EMBL/GenBank/DDBJ databases">
        <title>Genome sequence and genetic diversity analysis of an under-domesticated orphan crop, white fonio (Digitaria exilis).</title>
        <authorList>
            <person name="Bennetzen J.L."/>
            <person name="Chen S."/>
            <person name="Ma X."/>
            <person name="Wang X."/>
            <person name="Yssel A.E.J."/>
            <person name="Chaluvadi S.R."/>
            <person name="Johnson M."/>
            <person name="Gangashetty P."/>
            <person name="Hamidou F."/>
            <person name="Sanogo M.D."/>
            <person name="Zwaenepoel A."/>
            <person name="Wallace J."/>
            <person name="Van De Peer Y."/>
            <person name="Van Deynze A."/>
        </authorList>
    </citation>
    <scope>NUCLEOTIDE SEQUENCE</scope>
    <source>
        <tissue evidence="1">Leaves</tissue>
    </source>
</reference>
<name>A0A835E2C4_9POAL</name>
<dbReference type="PANTHER" id="PTHR31264">
    <property type="entry name" value="OS07G0554500 PROTEIN-RELATED"/>
    <property type="match status" value="1"/>
</dbReference>
<dbReference type="OrthoDB" id="673147at2759"/>
<sequence>MASLVLTDDLLSDIFLRLPEPADLVRTSAACVPFRRLVTDRAFLRRFRALHPAPLLGFLDVHNGFHPALPPHASAPAARAVSLAADFSFSFLPSSSSSTGRGWVVRDVRDGRVLLDRAPDDGGDSPSFFTEIAVCDPLHRRCVLLPEIPDDLAAAVDHPLRVEFDRWGEPFLAPHGHGDTDDDDEASFAVIWMAQCKAKLVAFAFSSTTGQWRAVASLPWRDLMSGVGVSSRSPAFSGRQYACGSFYWVMDWRDKLLLLDTGRMEFSIADLPPVCHRRQIAIVEAGGDRIGMFALRDHVADGAVSLHYTVRQDDANGASHWQMKKTIPLDPGFRHYIRGAMERYILLLRFPEHLSSAGVHVSSSAEIQDLECFSMDVRTLQLERVCQLKHHILRAYIYTNFPPLLSPQRV</sequence>
<dbReference type="SUPFAM" id="SSF81383">
    <property type="entry name" value="F-box domain"/>
    <property type="match status" value="1"/>
</dbReference>
<dbReference type="AlphaFoldDB" id="A0A835E2C4"/>
<evidence type="ECO:0008006" key="3">
    <source>
        <dbReference type="Google" id="ProtNLM"/>
    </source>
</evidence>
<protein>
    <recommendedName>
        <fullName evidence="3">F-box domain-containing protein</fullName>
    </recommendedName>
</protein>
<evidence type="ECO:0000313" key="2">
    <source>
        <dbReference type="Proteomes" id="UP000636709"/>
    </source>
</evidence>
<dbReference type="Proteomes" id="UP000636709">
    <property type="component" value="Unassembled WGS sequence"/>
</dbReference>
<keyword evidence="2" id="KW-1185">Reference proteome</keyword>
<dbReference type="EMBL" id="JACEFO010002349">
    <property type="protein sequence ID" value="KAF8664443.1"/>
    <property type="molecule type" value="Genomic_DNA"/>
</dbReference>